<name>H8KT32_SOLCM</name>
<dbReference type="InterPro" id="IPR038081">
    <property type="entry name" value="CalX-like_sf"/>
</dbReference>
<evidence type="ECO:0000313" key="3">
    <source>
        <dbReference type="Proteomes" id="UP000007590"/>
    </source>
</evidence>
<dbReference type="HOGENOM" id="CLU_047103_0_0_10"/>
<evidence type="ECO:0008006" key="4">
    <source>
        <dbReference type="Google" id="ProtNLM"/>
    </source>
</evidence>
<dbReference type="Pfam" id="PF14064">
    <property type="entry name" value="HmuY"/>
    <property type="match status" value="1"/>
</dbReference>
<dbReference type="Proteomes" id="UP000007590">
    <property type="component" value="Chromosome"/>
</dbReference>
<dbReference type="EMBL" id="CP003349">
    <property type="protein sequence ID" value="AFD05603.1"/>
    <property type="molecule type" value="Genomic_DNA"/>
</dbReference>
<protein>
    <recommendedName>
        <fullName evidence="4">HmuY protein</fullName>
    </recommendedName>
</protein>
<dbReference type="eggNOG" id="ENOG502Z833">
    <property type="taxonomic scope" value="Bacteria"/>
</dbReference>
<dbReference type="RefSeq" id="WP_014678831.1">
    <property type="nucleotide sequence ID" value="NC_017770.1"/>
</dbReference>
<gene>
    <name evidence="2" type="ordered locus">Solca_0471</name>
</gene>
<dbReference type="OrthoDB" id="1091850at2"/>
<dbReference type="Gene3D" id="2.60.40.2030">
    <property type="match status" value="1"/>
</dbReference>
<organism evidence="2 3">
    <name type="scientific">Solitalea canadensis (strain ATCC 29591 / DSM 3403 / JCM 21819 / LMG 8368 / NBRC 15130 / NCIMB 12057 / USAM 9D)</name>
    <name type="common">Flexibacter canadensis</name>
    <dbReference type="NCBI Taxonomy" id="929556"/>
    <lineage>
        <taxon>Bacteria</taxon>
        <taxon>Pseudomonadati</taxon>
        <taxon>Bacteroidota</taxon>
        <taxon>Sphingobacteriia</taxon>
        <taxon>Sphingobacteriales</taxon>
        <taxon>Sphingobacteriaceae</taxon>
        <taxon>Solitalea</taxon>
    </lineage>
</organism>
<feature type="signal peptide" evidence="1">
    <location>
        <begin position="1"/>
        <end position="20"/>
    </location>
</feature>
<dbReference type="KEGG" id="scn:Solca_0471"/>
<reference evidence="2" key="1">
    <citation type="submission" date="2012-02" db="EMBL/GenBank/DDBJ databases">
        <title>The complete genome of Solitalea canadensis DSM 3403.</title>
        <authorList>
            <consortium name="US DOE Joint Genome Institute (JGI-PGF)"/>
            <person name="Lucas S."/>
            <person name="Copeland A."/>
            <person name="Lapidus A."/>
            <person name="Glavina del Rio T."/>
            <person name="Dalin E."/>
            <person name="Tice H."/>
            <person name="Bruce D."/>
            <person name="Goodwin L."/>
            <person name="Pitluck S."/>
            <person name="Peters L."/>
            <person name="Ovchinnikova G."/>
            <person name="Lu M."/>
            <person name="Kyrpides N."/>
            <person name="Mavromatis K."/>
            <person name="Ivanova N."/>
            <person name="Brettin T."/>
            <person name="Detter J.C."/>
            <person name="Han C."/>
            <person name="Larimer F."/>
            <person name="Land M."/>
            <person name="Hauser L."/>
            <person name="Markowitz V."/>
            <person name="Cheng J.-F."/>
            <person name="Hugenholtz P."/>
            <person name="Woyke T."/>
            <person name="Wu D."/>
            <person name="Spring S."/>
            <person name="Schroeder M."/>
            <person name="Kopitz M."/>
            <person name="Brambilla E."/>
            <person name="Klenk H.-P."/>
            <person name="Eisen J.A."/>
        </authorList>
    </citation>
    <scope>NUCLEOTIDE SEQUENCE</scope>
    <source>
        <strain evidence="2">DSM 3403</strain>
    </source>
</reference>
<sequence>MKKISTFLLMLMISACIFTACKDDDPPLPDNTVQFEASEQGFGSDKNELEVKLKLARNVETASTLTIELQPSDVVYGTDFTTIPAAASNVITLTIPAGSSTASFKITKAQNIFLSGDESIKFTVKSAGSVLVIGKTASFNLKFSSIVSEGTKLTLSGLAGNEAGSSAGNSVFVDLSNNSQSPVLRKSWDLGFYAGDDFRVIINNTSSALVKVLAKNDLTKVTEADTIGVNLSLNQMAPSPEEFLMLDSYTGDITKTVIPAVSATEAENKVIILNRGTGGAIAARPWYKIRVLRNANGYTLQYARITETAFKTINVSKDALYNFNFVSLETGATPVEPKKNEWDIQWTYSVFKTSFGAGDVPYNFSDLVAINHLGGVKVAEVLTSAVTYDAYAESNIATTTFVSDKWTIGSGWRSTSPSGASLKTDRFYVIKDASGNVYKFKFISFHPNDGGTRGKPVIEYKLVKKA</sequence>
<dbReference type="CDD" id="cd12105">
    <property type="entry name" value="HmuY"/>
    <property type="match status" value="1"/>
</dbReference>
<feature type="chain" id="PRO_5003613865" description="HmuY protein" evidence="1">
    <location>
        <begin position="21"/>
        <end position="466"/>
    </location>
</feature>
<dbReference type="InterPro" id="IPR025921">
    <property type="entry name" value="HmuY"/>
</dbReference>
<evidence type="ECO:0000256" key="1">
    <source>
        <dbReference type="SAM" id="SignalP"/>
    </source>
</evidence>
<dbReference type="STRING" id="929556.Solca_0471"/>
<proteinExistence type="predicted"/>
<evidence type="ECO:0000313" key="2">
    <source>
        <dbReference type="EMBL" id="AFD05603.1"/>
    </source>
</evidence>
<keyword evidence="1" id="KW-0732">Signal</keyword>
<keyword evidence="3" id="KW-1185">Reference proteome</keyword>
<accession>H8KT32</accession>
<dbReference type="AlphaFoldDB" id="H8KT32"/>
<dbReference type="PROSITE" id="PS51257">
    <property type="entry name" value="PROKAR_LIPOPROTEIN"/>
    <property type="match status" value="1"/>
</dbReference>